<evidence type="ECO:0000256" key="7">
    <source>
        <dbReference type="ARBA" id="ARBA00022741"/>
    </source>
</evidence>
<dbReference type="GO" id="GO:0000723">
    <property type="term" value="P:telomere maintenance"/>
    <property type="evidence" value="ECO:0007669"/>
    <property type="project" value="InterPro"/>
</dbReference>
<evidence type="ECO:0000256" key="16">
    <source>
        <dbReference type="ARBA" id="ARBA00023242"/>
    </source>
</evidence>
<reference evidence="20 21" key="1">
    <citation type="journal article" date="2012" name="Science">
        <title>The Paleozoic origin of enzymatic lignin decomposition reconstructed from 31 fungal genomes.</title>
        <authorList>
            <person name="Floudas D."/>
            <person name="Binder M."/>
            <person name="Riley R."/>
            <person name="Barry K."/>
            <person name="Blanchette R.A."/>
            <person name="Henrissat B."/>
            <person name="Martinez A.T."/>
            <person name="Otillar R."/>
            <person name="Spatafora J.W."/>
            <person name="Yadav J.S."/>
            <person name="Aerts A."/>
            <person name="Benoit I."/>
            <person name="Boyd A."/>
            <person name="Carlson A."/>
            <person name="Copeland A."/>
            <person name="Coutinho P.M."/>
            <person name="de Vries R.P."/>
            <person name="Ferreira P."/>
            <person name="Findley K."/>
            <person name="Foster B."/>
            <person name="Gaskell J."/>
            <person name="Glotzer D."/>
            <person name="Gorecki P."/>
            <person name="Heitman J."/>
            <person name="Hesse C."/>
            <person name="Hori C."/>
            <person name="Igarashi K."/>
            <person name="Jurgens J.A."/>
            <person name="Kallen N."/>
            <person name="Kersten P."/>
            <person name="Kohler A."/>
            <person name="Kuees U."/>
            <person name="Kumar T.K.A."/>
            <person name="Kuo A."/>
            <person name="LaButti K."/>
            <person name="Larrondo L.F."/>
            <person name="Lindquist E."/>
            <person name="Ling A."/>
            <person name="Lombard V."/>
            <person name="Lucas S."/>
            <person name="Lundell T."/>
            <person name="Martin R."/>
            <person name="McLaughlin D.J."/>
            <person name="Morgenstern I."/>
            <person name="Morin E."/>
            <person name="Murat C."/>
            <person name="Nagy L.G."/>
            <person name="Nolan M."/>
            <person name="Ohm R.A."/>
            <person name="Patyshakuliyeva A."/>
            <person name="Rokas A."/>
            <person name="Ruiz-Duenas F.J."/>
            <person name="Sabat G."/>
            <person name="Salamov A."/>
            <person name="Samejima M."/>
            <person name="Schmutz J."/>
            <person name="Slot J.C."/>
            <person name="St John F."/>
            <person name="Stenlid J."/>
            <person name="Sun H."/>
            <person name="Sun S."/>
            <person name="Syed K."/>
            <person name="Tsang A."/>
            <person name="Wiebenga A."/>
            <person name="Young D."/>
            <person name="Pisabarro A."/>
            <person name="Eastwood D.C."/>
            <person name="Martin F."/>
            <person name="Cullen D."/>
            <person name="Grigoriev I.V."/>
            <person name="Hibbett D.S."/>
        </authorList>
    </citation>
    <scope>NUCLEOTIDE SEQUENCE</scope>
    <source>
        <strain evidence="21">FP-58527</strain>
    </source>
</reference>
<dbReference type="GO" id="GO:0016787">
    <property type="term" value="F:hydrolase activity"/>
    <property type="evidence" value="ECO:0007669"/>
    <property type="project" value="UniProtKB-KW"/>
</dbReference>
<dbReference type="Pfam" id="PF02735">
    <property type="entry name" value="Ku"/>
    <property type="match status" value="1"/>
</dbReference>
<evidence type="ECO:0000256" key="10">
    <source>
        <dbReference type="ARBA" id="ARBA00022806"/>
    </source>
</evidence>
<evidence type="ECO:0000256" key="13">
    <source>
        <dbReference type="ARBA" id="ARBA00023125"/>
    </source>
</evidence>
<keyword evidence="14" id="KW-0233">DNA recombination</keyword>
<evidence type="ECO:0000256" key="14">
    <source>
        <dbReference type="ARBA" id="ARBA00023172"/>
    </source>
</evidence>
<dbReference type="InterPro" id="IPR014893">
    <property type="entry name" value="Ku_PK_bind"/>
</dbReference>
<dbReference type="SUPFAM" id="SSF53300">
    <property type="entry name" value="vWA-like"/>
    <property type="match status" value="1"/>
</dbReference>
<feature type="region of interest" description="Disordered" evidence="18">
    <location>
        <begin position="594"/>
        <end position="616"/>
    </location>
</feature>
<keyword evidence="12" id="KW-0779">Telomere</keyword>
<evidence type="ECO:0000259" key="19">
    <source>
        <dbReference type="SMART" id="SM00559"/>
    </source>
</evidence>
<name>S8F8W1_FOMSC</name>
<evidence type="ECO:0000256" key="3">
    <source>
        <dbReference type="ARBA" id="ARBA00007726"/>
    </source>
</evidence>
<dbReference type="GO" id="GO:0003684">
    <property type="term" value="F:damaged DNA binding"/>
    <property type="evidence" value="ECO:0007669"/>
    <property type="project" value="InterPro"/>
</dbReference>
<dbReference type="GO" id="GO:0005524">
    <property type="term" value="F:ATP binding"/>
    <property type="evidence" value="ECO:0007669"/>
    <property type="project" value="UniProtKB-KW"/>
</dbReference>
<dbReference type="Gene3D" id="2.40.290.10">
    <property type="match status" value="1"/>
</dbReference>
<gene>
    <name evidence="20" type="ORF">FOMPIDRAFT_152276</name>
</gene>
<dbReference type="Pfam" id="PF08785">
    <property type="entry name" value="Ku_PK_bind"/>
    <property type="match status" value="1"/>
</dbReference>
<evidence type="ECO:0000256" key="1">
    <source>
        <dbReference type="ARBA" id="ARBA00004123"/>
    </source>
</evidence>
<sequence length="831" mass="93497">MGKMRQLKMAGANPGETEVVEMTNLEWSLQFVMLKIQEMIYHGRKTEQCGVILFGSEETENIVNEENGGYENVKEYIPIGQPNAGTLAKLQALEPSTTHGDPIDAIIVGVETQNRHLANKKTWTRKAVLLTDGENPIELEDWEATASKMNAFDVSLSVIGIDFDDDNFPFREENKSHVKRTNEGFYHEFIEALNRGIVGNCDFAIQEVSRPDIKETRSALLGTVLRLGDVDTRSDEAIEILCKTSKATAIQRPKSWKKFSRRGKHKKEGQEEKNEEDEPMQVDEDEDETAAVFAQLRVRTEYVAERPGPPPKGDGEVSQVEEDVTMADAGDAKDKEAQTHLEVLNKEELIRGFKYGSSYAPCPDGQFPKLATRKGIDICGFFPHKGFRREYAMSEVSYIWADTASPLQQVALSSLVQAMYEKGAMAIARWVSRDGAEPKIGVLHPVIFDRVDCLMFVRVPFAEDVRNFPFPSLENLVSKKGEQVTSHPYLPTEEQTMAMEHFVDAMNLMDAGEKEEEGKRTSWFDTRLSYNPAIHRVKQAQFHAAIVTDLNTNPLPPPHHELTKYFDPPRFAVKRARGAIDECKERFRVREVPKRVKRARKDEHKRAKDEDDDMLLLDQVSKPQRTQSSAYLGLAGSSQSQTLRTQSSFIQPQKTKDDSETESETEPEDEELLLDRKPAGGRGPLPTPAPEPEEPDRGQAPGRIIGSTYPLEDFKANLARGDVVTKAVEDLCAVIKEVVLRPFASRRTEEMVQCMVELRQACLEEDEVDAWNAFLRGLREACLDGKPANTEFWARVRDEGRALSIISDKEAGELGGKSDVTESESAEFIQQ</sequence>
<dbReference type="EC" id="3.6.4.12" evidence="4"/>
<dbReference type="GO" id="GO:0042162">
    <property type="term" value="F:telomeric DNA binding"/>
    <property type="evidence" value="ECO:0007669"/>
    <property type="project" value="InterPro"/>
</dbReference>
<evidence type="ECO:0000256" key="8">
    <source>
        <dbReference type="ARBA" id="ARBA00022763"/>
    </source>
</evidence>
<protein>
    <recommendedName>
        <fullName evidence="5">ATP-dependent DNA helicase II subunit 2</fullName>
        <ecNumber evidence="4">3.6.4.12</ecNumber>
    </recommendedName>
    <alternativeName>
        <fullName evidence="17">ATP-dependent DNA helicase II subunit Ku80</fullName>
    </alternativeName>
</protein>
<evidence type="ECO:0000256" key="17">
    <source>
        <dbReference type="ARBA" id="ARBA00031847"/>
    </source>
</evidence>
<dbReference type="InterPro" id="IPR024193">
    <property type="entry name" value="Ku80"/>
</dbReference>
<dbReference type="OrthoDB" id="30826at2759"/>
<dbReference type="GO" id="GO:0003678">
    <property type="term" value="F:DNA helicase activity"/>
    <property type="evidence" value="ECO:0007669"/>
    <property type="project" value="UniProtKB-EC"/>
</dbReference>
<evidence type="ECO:0000313" key="20">
    <source>
        <dbReference type="EMBL" id="EPS98095.1"/>
    </source>
</evidence>
<evidence type="ECO:0000256" key="2">
    <source>
        <dbReference type="ARBA" id="ARBA00004574"/>
    </source>
</evidence>
<evidence type="ECO:0000256" key="6">
    <source>
        <dbReference type="ARBA" id="ARBA00022454"/>
    </source>
</evidence>
<dbReference type="Proteomes" id="UP000015241">
    <property type="component" value="Unassembled WGS sequence"/>
</dbReference>
<dbReference type="EMBL" id="KE504169">
    <property type="protein sequence ID" value="EPS98095.1"/>
    <property type="molecule type" value="Genomic_DNA"/>
</dbReference>
<dbReference type="InterPro" id="IPR036465">
    <property type="entry name" value="vWFA_dom_sf"/>
</dbReference>
<dbReference type="AlphaFoldDB" id="S8F8W1"/>
<dbReference type="STRING" id="743788.S8F8W1"/>
<evidence type="ECO:0000256" key="9">
    <source>
        <dbReference type="ARBA" id="ARBA00022801"/>
    </source>
</evidence>
<organism evidence="20 21">
    <name type="scientific">Fomitopsis schrenkii</name>
    <name type="common">Brown rot fungus</name>
    <dbReference type="NCBI Taxonomy" id="2126942"/>
    <lineage>
        <taxon>Eukaryota</taxon>
        <taxon>Fungi</taxon>
        <taxon>Dikarya</taxon>
        <taxon>Basidiomycota</taxon>
        <taxon>Agaricomycotina</taxon>
        <taxon>Agaricomycetes</taxon>
        <taxon>Polyporales</taxon>
        <taxon>Fomitopsis</taxon>
    </lineage>
</organism>
<feature type="domain" description="Ku" evidence="19">
    <location>
        <begin position="341"/>
        <end position="476"/>
    </location>
</feature>
<keyword evidence="7" id="KW-0547">Nucleotide-binding</keyword>
<keyword evidence="10" id="KW-0347">Helicase</keyword>
<proteinExistence type="inferred from homology"/>
<evidence type="ECO:0000256" key="4">
    <source>
        <dbReference type="ARBA" id="ARBA00012551"/>
    </source>
</evidence>
<evidence type="ECO:0000256" key="5">
    <source>
        <dbReference type="ARBA" id="ARBA00021792"/>
    </source>
</evidence>
<dbReference type="SUPFAM" id="SSF101420">
    <property type="entry name" value="C-terminal domain of Ku80"/>
    <property type="match status" value="1"/>
</dbReference>
<evidence type="ECO:0000256" key="18">
    <source>
        <dbReference type="SAM" id="MobiDB-lite"/>
    </source>
</evidence>
<feature type="compositionally biased region" description="Acidic residues" evidence="18">
    <location>
        <begin position="659"/>
        <end position="672"/>
    </location>
</feature>
<dbReference type="InParanoid" id="S8F8W1"/>
<keyword evidence="11" id="KW-0067">ATP-binding</keyword>
<dbReference type="Gene3D" id="1.25.40.240">
    <property type="entry name" value="Ku, C-terminal domain"/>
    <property type="match status" value="1"/>
</dbReference>
<keyword evidence="15" id="KW-0234">DNA repair</keyword>
<accession>S8F8W1</accession>
<dbReference type="CDD" id="cd00873">
    <property type="entry name" value="KU80"/>
    <property type="match status" value="1"/>
</dbReference>
<dbReference type="SMART" id="SM00559">
    <property type="entry name" value="Ku78"/>
    <property type="match status" value="1"/>
</dbReference>
<feature type="compositionally biased region" description="Basic residues" evidence="18">
    <location>
        <begin position="254"/>
        <end position="267"/>
    </location>
</feature>
<comment type="similarity">
    <text evidence="3">Belongs to the ku80 family.</text>
</comment>
<comment type="subcellular location">
    <subcellularLocation>
        <location evidence="2">Chromosome</location>
        <location evidence="2">Telomere</location>
    </subcellularLocation>
    <subcellularLocation>
        <location evidence="1">Nucleus</location>
    </subcellularLocation>
</comment>
<dbReference type="GO" id="GO:0000781">
    <property type="term" value="C:chromosome, telomeric region"/>
    <property type="evidence" value="ECO:0007669"/>
    <property type="project" value="UniProtKB-SubCell"/>
</dbReference>
<dbReference type="Gene3D" id="3.40.50.410">
    <property type="entry name" value="von Willebrand factor, type A domain"/>
    <property type="match status" value="1"/>
</dbReference>
<keyword evidence="6" id="KW-0158">Chromosome</keyword>
<evidence type="ECO:0000256" key="12">
    <source>
        <dbReference type="ARBA" id="ARBA00022895"/>
    </source>
</evidence>
<evidence type="ECO:0000313" key="21">
    <source>
        <dbReference type="Proteomes" id="UP000015241"/>
    </source>
</evidence>
<keyword evidence="16" id="KW-0539">Nucleus</keyword>
<dbReference type="GO" id="GO:0043564">
    <property type="term" value="C:Ku70:Ku80 complex"/>
    <property type="evidence" value="ECO:0007669"/>
    <property type="project" value="InterPro"/>
</dbReference>
<dbReference type="GO" id="GO:0006303">
    <property type="term" value="P:double-strand break repair via nonhomologous end joining"/>
    <property type="evidence" value="ECO:0007669"/>
    <property type="project" value="InterPro"/>
</dbReference>
<dbReference type="InterPro" id="IPR006164">
    <property type="entry name" value="DNA_bd_Ku70/Ku80"/>
</dbReference>
<dbReference type="PANTHER" id="PTHR12604:SF4">
    <property type="entry name" value="X-RAY REPAIR CROSS-COMPLEMENTING PROTEIN 5"/>
    <property type="match status" value="1"/>
</dbReference>
<dbReference type="PANTHER" id="PTHR12604">
    <property type="entry name" value="KU AUTOANTIGEN DNA HELICASE"/>
    <property type="match status" value="1"/>
</dbReference>
<keyword evidence="21" id="KW-1185">Reference proteome</keyword>
<keyword evidence="9" id="KW-0378">Hydrolase</keyword>
<dbReference type="HOGENOM" id="CLU_010975_1_1_1"/>
<evidence type="ECO:0000256" key="11">
    <source>
        <dbReference type="ARBA" id="ARBA00022840"/>
    </source>
</evidence>
<feature type="region of interest" description="Disordered" evidence="18">
    <location>
        <begin position="633"/>
        <end position="706"/>
    </location>
</feature>
<dbReference type="InterPro" id="IPR036494">
    <property type="entry name" value="Ku_C_sf"/>
</dbReference>
<dbReference type="FunCoup" id="S8F8W1">
    <property type="interactions" value="431"/>
</dbReference>
<keyword evidence="13" id="KW-0238">DNA-binding</keyword>
<feature type="compositionally biased region" description="Basic and acidic residues" evidence="18">
    <location>
        <begin position="594"/>
        <end position="609"/>
    </location>
</feature>
<dbReference type="SUPFAM" id="SSF100939">
    <property type="entry name" value="SPOC domain-like"/>
    <property type="match status" value="1"/>
</dbReference>
<feature type="compositionally biased region" description="Low complexity" evidence="18">
    <location>
        <begin position="637"/>
        <end position="648"/>
    </location>
</feature>
<keyword evidence="8" id="KW-0227">DNA damage</keyword>
<dbReference type="GO" id="GO:0006310">
    <property type="term" value="P:DNA recombination"/>
    <property type="evidence" value="ECO:0007669"/>
    <property type="project" value="UniProtKB-KW"/>
</dbReference>
<feature type="compositionally biased region" description="Acidic residues" evidence="18">
    <location>
        <begin position="273"/>
        <end position="287"/>
    </location>
</feature>
<dbReference type="InterPro" id="IPR016194">
    <property type="entry name" value="SPOC-like_C_dom_sf"/>
</dbReference>
<dbReference type="eggNOG" id="KOG2326">
    <property type="taxonomic scope" value="Eukaryota"/>
</dbReference>
<dbReference type="GO" id="GO:0003690">
    <property type="term" value="F:double-stranded DNA binding"/>
    <property type="evidence" value="ECO:0007669"/>
    <property type="project" value="TreeGrafter"/>
</dbReference>
<evidence type="ECO:0000256" key="15">
    <source>
        <dbReference type="ARBA" id="ARBA00023204"/>
    </source>
</evidence>
<dbReference type="Gene3D" id="1.10.1600.10">
    <property type="match status" value="1"/>
</dbReference>
<feature type="region of interest" description="Disordered" evidence="18">
    <location>
        <begin position="253"/>
        <end position="287"/>
    </location>
</feature>